<dbReference type="PROSITE" id="PS51071">
    <property type="entry name" value="HTH_RPIR"/>
    <property type="match status" value="1"/>
</dbReference>
<dbReference type="PANTHER" id="PTHR30514:SF1">
    <property type="entry name" value="HTH-TYPE TRANSCRIPTIONAL REGULATOR HEXR-RELATED"/>
    <property type="match status" value="1"/>
</dbReference>
<dbReference type="InterPro" id="IPR047640">
    <property type="entry name" value="RpiR-like"/>
</dbReference>
<evidence type="ECO:0000313" key="6">
    <source>
        <dbReference type="EMBL" id="HIS92804.1"/>
    </source>
</evidence>
<evidence type="ECO:0000256" key="1">
    <source>
        <dbReference type="ARBA" id="ARBA00023015"/>
    </source>
</evidence>
<protein>
    <submittedName>
        <fullName evidence="6">MurR/RpiR family transcriptional regulator</fullName>
    </submittedName>
</protein>
<dbReference type="SUPFAM" id="SSF53697">
    <property type="entry name" value="SIS domain"/>
    <property type="match status" value="1"/>
</dbReference>
<name>A0A9D1K5S5_9FIRM</name>
<dbReference type="GO" id="GO:1901135">
    <property type="term" value="P:carbohydrate derivative metabolic process"/>
    <property type="evidence" value="ECO:0007669"/>
    <property type="project" value="InterPro"/>
</dbReference>
<feature type="domain" description="HTH rpiR-type" evidence="4">
    <location>
        <begin position="4"/>
        <end position="80"/>
    </location>
</feature>
<proteinExistence type="predicted"/>
<evidence type="ECO:0000259" key="5">
    <source>
        <dbReference type="PROSITE" id="PS51464"/>
    </source>
</evidence>
<dbReference type="InterPro" id="IPR035472">
    <property type="entry name" value="RpiR-like_SIS"/>
</dbReference>
<dbReference type="Pfam" id="PF01380">
    <property type="entry name" value="SIS"/>
    <property type="match status" value="1"/>
</dbReference>
<evidence type="ECO:0000256" key="3">
    <source>
        <dbReference type="ARBA" id="ARBA00023163"/>
    </source>
</evidence>
<dbReference type="InterPro" id="IPR009057">
    <property type="entry name" value="Homeodomain-like_sf"/>
</dbReference>
<reference evidence="6" key="2">
    <citation type="journal article" date="2021" name="PeerJ">
        <title>Extensive microbial diversity within the chicken gut microbiome revealed by metagenomics and culture.</title>
        <authorList>
            <person name="Gilroy R."/>
            <person name="Ravi A."/>
            <person name="Getino M."/>
            <person name="Pursley I."/>
            <person name="Horton D.L."/>
            <person name="Alikhan N.F."/>
            <person name="Baker D."/>
            <person name="Gharbi K."/>
            <person name="Hall N."/>
            <person name="Watson M."/>
            <person name="Adriaenssens E.M."/>
            <person name="Foster-Nyarko E."/>
            <person name="Jarju S."/>
            <person name="Secka A."/>
            <person name="Antonio M."/>
            <person name="Oren A."/>
            <person name="Chaudhuri R.R."/>
            <person name="La Ragione R."/>
            <person name="Hildebrand F."/>
            <person name="Pallen M.J."/>
        </authorList>
    </citation>
    <scope>NUCLEOTIDE SEQUENCE</scope>
    <source>
        <strain evidence="6">13766</strain>
    </source>
</reference>
<dbReference type="Gene3D" id="3.40.50.10490">
    <property type="entry name" value="Glucose-6-phosphate isomerase like protein, domain 1"/>
    <property type="match status" value="1"/>
</dbReference>
<dbReference type="Proteomes" id="UP000824140">
    <property type="component" value="Unassembled WGS sequence"/>
</dbReference>
<sequence>MATLSLIEQIRRQYPMFSKSERLVADYVCDHLPQISRMSIREFKQAVGVSEPTIFRFCQAIGFRGFKEFKISLAEQTPTFQDYFVAAPSEGKSTVQNLVERLLLTERDAIETTLHMLDYARLDEAAQLVARAQRICLFGVSTSFDICRDVQRRLSRLGISAWASNEFHDAVVQLARFRAEDLLICVSQSGATNEVLDVAKQGQQFGVPLLAITAFPSSPVGRLARVVLPTYAPEITGNRLGMATRIAQFAVADALYMAITCYMGDNVSALMESTIVPLMRR</sequence>
<evidence type="ECO:0000256" key="2">
    <source>
        <dbReference type="ARBA" id="ARBA00023125"/>
    </source>
</evidence>
<dbReference type="PROSITE" id="PS51464">
    <property type="entry name" value="SIS"/>
    <property type="match status" value="1"/>
</dbReference>
<comment type="caution">
    <text evidence="6">The sequence shown here is derived from an EMBL/GenBank/DDBJ whole genome shotgun (WGS) entry which is preliminary data.</text>
</comment>
<reference evidence="6" key="1">
    <citation type="submission" date="2020-10" db="EMBL/GenBank/DDBJ databases">
        <authorList>
            <person name="Gilroy R."/>
        </authorList>
    </citation>
    <scope>NUCLEOTIDE SEQUENCE</scope>
    <source>
        <strain evidence="6">13766</strain>
    </source>
</reference>
<keyword evidence="1" id="KW-0805">Transcription regulation</keyword>
<dbReference type="Pfam" id="PF01418">
    <property type="entry name" value="HTH_6"/>
    <property type="match status" value="1"/>
</dbReference>
<dbReference type="InterPro" id="IPR036388">
    <property type="entry name" value="WH-like_DNA-bd_sf"/>
</dbReference>
<organism evidence="6 7">
    <name type="scientific">Candidatus Alectryocaccomicrobium excrementavium</name>
    <dbReference type="NCBI Taxonomy" id="2840668"/>
    <lineage>
        <taxon>Bacteria</taxon>
        <taxon>Bacillati</taxon>
        <taxon>Bacillota</taxon>
        <taxon>Clostridia</taxon>
        <taxon>Candidatus Alectryocaccomicrobium</taxon>
    </lineage>
</organism>
<keyword evidence="3" id="KW-0804">Transcription</keyword>
<dbReference type="SUPFAM" id="SSF46689">
    <property type="entry name" value="Homeodomain-like"/>
    <property type="match status" value="1"/>
</dbReference>
<dbReference type="InterPro" id="IPR046348">
    <property type="entry name" value="SIS_dom_sf"/>
</dbReference>
<dbReference type="GO" id="GO:0097367">
    <property type="term" value="F:carbohydrate derivative binding"/>
    <property type="evidence" value="ECO:0007669"/>
    <property type="project" value="InterPro"/>
</dbReference>
<feature type="domain" description="SIS" evidence="5">
    <location>
        <begin position="125"/>
        <end position="268"/>
    </location>
</feature>
<dbReference type="GO" id="GO:0003700">
    <property type="term" value="F:DNA-binding transcription factor activity"/>
    <property type="evidence" value="ECO:0007669"/>
    <property type="project" value="InterPro"/>
</dbReference>
<dbReference type="CDD" id="cd05013">
    <property type="entry name" value="SIS_RpiR"/>
    <property type="match status" value="1"/>
</dbReference>
<dbReference type="InterPro" id="IPR000281">
    <property type="entry name" value="HTH_RpiR"/>
</dbReference>
<keyword evidence="2" id="KW-0238">DNA-binding</keyword>
<gene>
    <name evidence="6" type="ORF">IAA84_07325</name>
</gene>
<dbReference type="Gene3D" id="1.10.10.10">
    <property type="entry name" value="Winged helix-like DNA-binding domain superfamily/Winged helix DNA-binding domain"/>
    <property type="match status" value="1"/>
</dbReference>
<dbReference type="InterPro" id="IPR001347">
    <property type="entry name" value="SIS_dom"/>
</dbReference>
<dbReference type="GO" id="GO:0003677">
    <property type="term" value="F:DNA binding"/>
    <property type="evidence" value="ECO:0007669"/>
    <property type="project" value="UniProtKB-KW"/>
</dbReference>
<dbReference type="EMBL" id="DVJN01000146">
    <property type="protein sequence ID" value="HIS92804.1"/>
    <property type="molecule type" value="Genomic_DNA"/>
</dbReference>
<evidence type="ECO:0000259" key="4">
    <source>
        <dbReference type="PROSITE" id="PS51071"/>
    </source>
</evidence>
<dbReference type="PANTHER" id="PTHR30514">
    <property type="entry name" value="GLUCOKINASE"/>
    <property type="match status" value="1"/>
</dbReference>
<evidence type="ECO:0000313" key="7">
    <source>
        <dbReference type="Proteomes" id="UP000824140"/>
    </source>
</evidence>
<accession>A0A9D1K5S5</accession>
<dbReference type="AlphaFoldDB" id="A0A9D1K5S5"/>